<sequence>MTRSQVAVITGGASGIGLAVAKALSERGGWSLHLIDVDEKRGTNVAHELSNAQFYQTDISDYAALARTFQLIATNSQHQLDFVFANAGVIERTNFYQVHVEFPPEPDLRTLQVNLNGLIFTTYLALHYFRQSPGGPRGTNVVMTASCGGLYPSHYSPIYTASKYGVVGFMRSVAGAFAQDGIRVNAICPGIVQTNLVDEQGWSNFPIDRFIPAETVAQVVLSLNDGVEMEDATGIQVRAPYGRAVEISGSRYYFREAPAFCDQEMQEVMGATVLENQMGAILKG</sequence>
<dbReference type="InterPro" id="IPR036291">
    <property type="entry name" value="NAD(P)-bd_dom_sf"/>
</dbReference>
<evidence type="ECO:0000256" key="2">
    <source>
        <dbReference type="ARBA" id="ARBA00022857"/>
    </source>
</evidence>
<dbReference type="SUPFAM" id="SSF51735">
    <property type="entry name" value="NAD(P)-binding Rossmann-fold domains"/>
    <property type="match status" value="1"/>
</dbReference>
<dbReference type="Proteomes" id="UP000325780">
    <property type="component" value="Unassembled WGS sequence"/>
</dbReference>
<gene>
    <name evidence="4" type="ORF">BDV25DRAFT_143550</name>
</gene>
<keyword evidence="2" id="KW-0521">NADP</keyword>
<dbReference type="InterPro" id="IPR020904">
    <property type="entry name" value="Sc_DH/Rdtase_CS"/>
</dbReference>
<proteinExistence type="inferred from homology"/>
<comment type="similarity">
    <text evidence="1">Belongs to the short-chain dehydrogenases/reductases (SDR) family.</text>
</comment>
<name>A0A5N6TJQ5_ASPAV</name>
<dbReference type="PROSITE" id="PS00061">
    <property type="entry name" value="ADH_SHORT"/>
    <property type="match status" value="1"/>
</dbReference>
<organism evidence="4 5">
    <name type="scientific">Aspergillus avenaceus</name>
    <dbReference type="NCBI Taxonomy" id="36643"/>
    <lineage>
        <taxon>Eukaryota</taxon>
        <taxon>Fungi</taxon>
        <taxon>Dikarya</taxon>
        <taxon>Ascomycota</taxon>
        <taxon>Pezizomycotina</taxon>
        <taxon>Eurotiomycetes</taxon>
        <taxon>Eurotiomycetidae</taxon>
        <taxon>Eurotiales</taxon>
        <taxon>Aspergillaceae</taxon>
        <taxon>Aspergillus</taxon>
        <taxon>Aspergillus subgen. Circumdati</taxon>
    </lineage>
</organism>
<evidence type="ECO:0000256" key="3">
    <source>
        <dbReference type="ARBA" id="ARBA00023002"/>
    </source>
</evidence>
<dbReference type="Pfam" id="PF00106">
    <property type="entry name" value="adh_short"/>
    <property type="match status" value="1"/>
</dbReference>
<dbReference type="OrthoDB" id="5371740at2759"/>
<accession>A0A5N6TJQ5</accession>
<dbReference type="GO" id="GO:0016616">
    <property type="term" value="F:oxidoreductase activity, acting on the CH-OH group of donors, NAD or NADP as acceptor"/>
    <property type="evidence" value="ECO:0007669"/>
    <property type="project" value="TreeGrafter"/>
</dbReference>
<evidence type="ECO:0000313" key="4">
    <source>
        <dbReference type="EMBL" id="KAE8146586.1"/>
    </source>
</evidence>
<dbReference type="AlphaFoldDB" id="A0A5N6TJQ5"/>
<dbReference type="PANTHER" id="PTHR44229">
    <property type="entry name" value="15-HYDROXYPROSTAGLANDIN DEHYDROGENASE [NAD(+)]"/>
    <property type="match status" value="1"/>
</dbReference>
<dbReference type="PANTHER" id="PTHR44229:SF4">
    <property type="entry name" value="15-HYDROXYPROSTAGLANDIN DEHYDROGENASE [NAD(+)]"/>
    <property type="match status" value="1"/>
</dbReference>
<keyword evidence="5" id="KW-1185">Reference proteome</keyword>
<reference evidence="4 5" key="1">
    <citation type="submission" date="2019-04" db="EMBL/GenBank/DDBJ databases">
        <title>Friends and foes A comparative genomics study of 23 Aspergillus species from section Flavi.</title>
        <authorList>
            <consortium name="DOE Joint Genome Institute"/>
            <person name="Kjaerbolling I."/>
            <person name="Vesth T."/>
            <person name="Frisvad J.C."/>
            <person name="Nybo J.L."/>
            <person name="Theobald S."/>
            <person name="Kildgaard S."/>
            <person name="Isbrandt T."/>
            <person name="Kuo A."/>
            <person name="Sato A."/>
            <person name="Lyhne E.K."/>
            <person name="Kogle M.E."/>
            <person name="Wiebenga A."/>
            <person name="Kun R.S."/>
            <person name="Lubbers R.J."/>
            <person name="Makela M.R."/>
            <person name="Barry K."/>
            <person name="Chovatia M."/>
            <person name="Clum A."/>
            <person name="Daum C."/>
            <person name="Haridas S."/>
            <person name="He G."/>
            <person name="LaButti K."/>
            <person name="Lipzen A."/>
            <person name="Mondo S."/>
            <person name="Riley R."/>
            <person name="Salamov A."/>
            <person name="Simmons B.A."/>
            <person name="Magnuson J.K."/>
            <person name="Henrissat B."/>
            <person name="Mortensen U.H."/>
            <person name="Larsen T.O."/>
            <person name="Devries R.P."/>
            <person name="Grigoriev I.V."/>
            <person name="Machida M."/>
            <person name="Baker S.E."/>
            <person name="Andersen M.R."/>
        </authorList>
    </citation>
    <scope>NUCLEOTIDE SEQUENCE [LARGE SCALE GENOMIC DNA]</scope>
    <source>
        <strain evidence="4 5">IBT 18842</strain>
    </source>
</reference>
<dbReference type="Gene3D" id="3.40.50.720">
    <property type="entry name" value="NAD(P)-binding Rossmann-like Domain"/>
    <property type="match status" value="1"/>
</dbReference>
<keyword evidence="3" id="KW-0560">Oxidoreductase</keyword>
<dbReference type="EMBL" id="ML742253">
    <property type="protein sequence ID" value="KAE8146586.1"/>
    <property type="molecule type" value="Genomic_DNA"/>
</dbReference>
<dbReference type="PRINTS" id="PR00081">
    <property type="entry name" value="GDHRDH"/>
</dbReference>
<dbReference type="GO" id="GO:0005737">
    <property type="term" value="C:cytoplasm"/>
    <property type="evidence" value="ECO:0007669"/>
    <property type="project" value="TreeGrafter"/>
</dbReference>
<protein>
    <submittedName>
        <fullName evidence="4">NAD(P)-binding protein</fullName>
    </submittedName>
</protein>
<dbReference type="InterPro" id="IPR002347">
    <property type="entry name" value="SDR_fam"/>
</dbReference>
<dbReference type="GO" id="GO:0044550">
    <property type="term" value="P:secondary metabolite biosynthetic process"/>
    <property type="evidence" value="ECO:0007669"/>
    <property type="project" value="UniProtKB-ARBA"/>
</dbReference>
<evidence type="ECO:0000256" key="1">
    <source>
        <dbReference type="ARBA" id="ARBA00006484"/>
    </source>
</evidence>
<evidence type="ECO:0000313" key="5">
    <source>
        <dbReference type="Proteomes" id="UP000325780"/>
    </source>
</evidence>